<keyword evidence="2" id="KW-0949">S-adenosyl-L-methionine</keyword>
<dbReference type="SFLD" id="SFLDG01067">
    <property type="entry name" value="SPASM/twitch_domain_containing"/>
    <property type="match status" value="1"/>
</dbReference>
<organism evidence="7 8">
    <name type="scientific">Entotheonella factor</name>
    <dbReference type="NCBI Taxonomy" id="1429438"/>
    <lineage>
        <taxon>Bacteria</taxon>
        <taxon>Pseudomonadati</taxon>
        <taxon>Nitrospinota/Tectimicrobiota group</taxon>
        <taxon>Candidatus Tectimicrobiota</taxon>
        <taxon>Candidatus Entotheonellia</taxon>
        <taxon>Candidatus Entotheonellales</taxon>
        <taxon>Candidatus Entotheonellaceae</taxon>
        <taxon>Candidatus Entotheonella</taxon>
    </lineage>
</organism>
<dbReference type="PATRIC" id="fig|1429438.4.peg.6010"/>
<dbReference type="InterPro" id="IPR007197">
    <property type="entry name" value="rSAM"/>
</dbReference>
<dbReference type="GO" id="GO:0051536">
    <property type="term" value="F:iron-sulfur cluster binding"/>
    <property type="evidence" value="ECO:0007669"/>
    <property type="project" value="UniProtKB-KW"/>
</dbReference>
<evidence type="ECO:0000256" key="5">
    <source>
        <dbReference type="ARBA" id="ARBA00023014"/>
    </source>
</evidence>
<keyword evidence="8" id="KW-1185">Reference proteome</keyword>
<dbReference type="EMBL" id="AZHW01000947">
    <property type="protein sequence ID" value="ETW95188.1"/>
    <property type="molecule type" value="Genomic_DNA"/>
</dbReference>
<dbReference type="InterPro" id="IPR013785">
    <property type="entry name" value="Aldolase_TIM"/>
</dbReference>
<evidence type="ECO:0000256" key="3">
    <source>
        <dbReference type="ARBA" id="ARBA00022723"/>
    </source>
</evidence>
<evidence type="ECO:0000256" key="2">
    <source>
        <dbReference type="ARBA" id="ARBA00022691"/>
    </source>
</evidence>
<name>W4LAR6_ENTF1</name>
<dbReference type="HOGENOM" id="CLU_882429_0_0_7"/>
<dbReference type="SFLD" id="SFLDS00029">
    <property type="entry name" value="Radical_SAM"/>
    <property type="match status" value="1"/>
</dbReference>
<gene>
    <name evidence="7" type="ORF">ETSY1_31655</name>
</gene>
<comment type="caution">
    <text evidence="7">The sequence shown here is derived from an EMBL/GenBank/DDBJ whole genome shotgun (WGS) entry which is preliminary data.</text>
</comment>
<keyword evidence="3" id="KW-0479">Metal-binding</keyword>
<dbReference type="Gene3D" id="3.20.20.70">
    <property type="entry name" value="Aldolase class I"/>
    <property type="match status" value="1"/>
</dbReference>
<dbReference type="Pfam" id="PF04055">
    <property type="entry name" value="Radical_SAM"/>
    <property type="match status" value="1"/>
</dbReference>
<keyword evidence="4" id="KW-0408">Iron</keyword>
<feature type="domain" description="Radical SAM core" evidence="6">
    <location>
        <begin position="22"/>
        <end position="248"/>
    </location>
</feature>
<evidence type="ECO:0000259" key="6">
    <source>
        <dbReference type="PROSITE" id="PS51918"/>
    </source>
</evidence>
<protein>
    <recommendedName>
        <fullName evidence="6">Radical SAM core domain-containing protein</fullName>
    </recommendedName>
</protein>
<dbReference type="PANTHER" id="PTHR11228">
    <property type="entry name" value="RADICAL SAM DOMAIN PROTEIN"/>
    <property type="match status" value="1"/>
</dbReference>
<dbReference type="Proteomes" id="UP000019141">
    <property type="component" value="Unassembled WGS sequence"/>
</dbReference>
<dbReference type="AlphaFoldDB" id="W4LAR6"/>
<dbReference type="GO" id="GO:0003824">
    <property type="term" value="F:catalytic activity"/>
    <property type="evidence" value="ECO:0007669"/>
    <property type="project" value="InterPro"/>
</dbReference>
<dbReference type="InterPro" id="IPR050377">
    <property type="entry name" value="Radical_SAM_PqqE_MftC-like"/>
</dbReference>
<evidence type="ECO:0000313" key="8">
    <source>
        <dbReference type="Proteomes" id="UP000019141"/>
    </source>
</evidence>
<dbReference type="PROSITE" id="PS51918">
    <property type="entry name" value="RADICAL_SAM"/>
    <property type="match status" value="1"/>
</dbReference>
<dbReference type="CDD" id="cd01335">
    <property type="entry name" value="Radical_SAM"/>
    <property type="match status" value="1"/>
</dbReference>
<keyword evidence="5" id="KW-0411">Iron-sulfur</keyword>
<proteinExistence type="predicted"/>
<evidence type="ECO:0000313" key="7">
    <source>
        <dbReference type="EMBL" id="ETW95188.1"/>
    </source>
</evidence>
<evidence type="ECO:0000256" key="1">
    <source>
        <dbReference type="ARBA" id="ARBA00001966"/>
    </source>
</evidence>
<evidence type="ECO:0000256" key="4">
    <source>
        <dbReference type="ARBA" id="ARBA00023004"/>
    </source>
</evidence>
<dbReference type="InterPro" id="IPR058240">
    <property type="entry name" value="rSAM_sf"/>
</dbReference>
<accession>W4LAR6</accession>
<reference evidence="7 8" key="1">
    <citation type="journal article" date="2014" name="Nature">
        <title>An environmental bacterial taxon with a large and distinct metabolic repertoire.</title>
        <authorList>
            <person name="Wilson M.C."/>
            <person name="Mori T."/>
            <person name="Ruckert C."/>
            <person name="Uria A.R."/>
            <person name="Helf M.J."/>
            <person name="Takada K."/>
            <person name="Gernert C."/>
            <person name="Steffens U.A."/>
            <person name="Heycke N."/>
            <person name="Schmitt S."/>
            <person name="Rinke C."/>
            <person name="Helfrich E.J."/>
            <person name="Brachmann A.O."/>
            <person name="Gurgui C."/>
            <person name="Wakimoto T."/>
            <person name="Kracht M."/>
            <person name="Crusemann M."/>
            <person name="Hentschel U."/>
            <person name="Abe I."/>
            <person name="Matsunaga S."/>
            <person name="Kalinowski J."/>
            <person name="Takeyama H."/>
            <person name="Piel J."/>
        </authorList>
    </citation>
    <scope>NUCLEOTIDE SEQUENCE [LARGE SCALE GENOMIC DNA]</scope>
    <source>
        <strain evidence="8">TSY1</strain>
    </source>
</reference>
<comment type="cofactor">
    <cofactor evidence="1">
        <name>[4Fe-4S] cluster</name>
        <dbReference type="ChEBI" id="CHEBI:49883"/>
    </cofactor>
</comment>
<dbReference type="GO" id="GO:0046872">
    <property type="term" value="F:metal ion binding"/>
    <property type="evidence" value="ECO:0007669"/>
    <property type="project" value="UniProtKB-KW"/>
</dbReference>
<dbReference type="SUPFAM" id="SSF102114">
    <property type="entry name" value="Radical SAM enzymes"/>
    <property type="match status" value="1"/>
</dbReference>
<dbReference type="PANTHER" id="PTHR11228:SF7">
    <property type="entry name" value="PQQA PEPTIDE CYCLASE"/>
    <property type="match status" value="1"/>
</dbReference>
<sequence length="317" mass="34777">MSQSQMMLQQKDLYTVQAKPQVPFGHLRALWFQITGTLCNLTCVHCFISCSPTNHSLEFLAPETVYRYLDEAVQLGVREIYFTGGEPFMHKDLLAILERSLQVAPTSVLTNGTLITPRVAEALGRLQASSPYSLEIRVSLDDVDEAQNDAVRGKGALRKALQAMQRLQAQGIPPIVAVTEYLYANASRDAASDHGEEQSQGEGSGFYRKFRDFLLSNGIDKPRLKMIPVFAMGQLEGAVPLAQYVTTSMLEGFDSDTLQCTSSRIVADGGVYACPLLVGEPQARLSTDSLADALQPCTLYHTACHTCYVTGMTCSNY</sequence>